<gene>
    <name evidence="1" type="ORF">FAES_1839</name>
</gene>
<dbReference type="Proteomes" id="UP000011058">
    <property type="component" value="Chromosome"/>
</dbReference>
<reference evidence="1 2" key="1">
    <citation type="journal article" date="2012" name="J. Bacteriol.">
        <title>Genome Sequence of Fibrella aestuarina BUZ 2T, a Filamentous Marine Bacterium.</title>
        <authorList>
            <person name="Filippini M."/>
            <person name="Qi W."/>
            <person name="Blom J."/>
            <person name="Goesmann A."/>
            <person name="Smits T.H."/>
            <person name="Bagheri H.C."/>
        </authorList>
    </citation>
    <scope>NUCLEOTIDE SEQUENCE [LARGE SCALE GENOMIC DNA]</scope>
    <source>
        <strain evidence="2">BUZ 2T</strain>
    </source>
</reference>
<dbReference type="EMBL" id="HE796683">
    <property type="protein sequence ID" value="CCG99849.1"/>
    <property type="molecule type" value="Genomic_DNA"/>
</dbReference>
<name>I0K6U6_9BACT</name>
<evidence type="ECO:0000313" key="2">
    <source>
        <dbReference type="Proteomes" id="UP000011058"/>
    </source>
</evidence>
<keyword evidence="2" id="KW-1185">Reference proteome</keyword>
<sequence>MRLPLYFLSVLATGVLLTNCSSEKKQAGGLFSESTSFSKADFAGKTFNMAFSVDPASNDKELEEIKMQMTFRNDTTGFWRATKGSRFYDSPFGWEVLDDTLHFHVKDRLMLDKSAITKEGGAYKLTDGKTSLLLTE</sequence>
<dbReference type="HOGENOM" id="CLU_1872365_0_0_10"/>
<protein>
    <submittedName>
        <fullName evidence="1">Uncharacterized protein</fullName>
    </submittedName>
</protein>
<proteinExistence type="predicted"/>
<evidence type="ECO:0000313" key="1">
    <source>
        <dbReference type="EMBL" id="CCG99849.1"/>
    </source>
</evidence>
<dbReference type="AlphaFoldDB" id="I0K6U6"/>
<dbReference type="KEGG" id="fae:FAES_1839"/>
<organism evidence="1 2">
    <name type="scientific">Fibrella aestuarina BUZ 2</name>
    <dbReference type="NCBI Taxonomy" id="1166018"/>
    <lineage>
        <taxon>Bacteria</taxon>
        <taxon>Pseudomonadati</taxon>
        <taxon>Bacteroidota</taxon>
        <taxon>Cytophagia</taxon>
        <taxon>Cytophagales</taxon>
        <taxon>Spirosomataceae</taxon>
        <taxon>Fibrella</taxon>
    </lineage>
</organism>
<accession>I0K6U6</accession>